<dbReference type="AlphaFoldDB" id="A0A315ZGQ9"/>
<dbReference type="OrthoDB" id="1117715at2"/>
<protein>
    <submittedName>
        <fullName evidence="1">Uncharacterized protein</fullName>
    </submittedName>
</protein>
<dbReference type="Pfam" id="PF19788">
    <property type="entry name" value="DUF6272"/>
    <property type="match status" value="1"/>
</dbReference>
<reference evidence="1 2" key="1">
    <citation type="submission" date="2018-03" db="EMBL/GenBank/DDBJ databases">
        <title>Genomic Encyclopedia of Archaeal and Bacterial Type Strains, Phase II (KMG-II): from individual species to whole genera.</title>
        <authorList>
            <person name="Goeker M."/>
        </authorList>
    </citation>
    <scope>NUCLEOTIDE SEQUENCE [LARGE SCALE GENOMIC DNA]</scope>
    <source>
        <strain evidence="1 2">DSM 28229</strain>
    </source>
</reference>
<keyword evidence="2" id="KW-1185">Reference proteome</keyword>
<gene>
    <name evidence="1" type="ORF">BC781_1011072</name>
</gene>
<evidence type="ECO:0000313" key="2">
    <source>
        <dbReference type="Proteomes" id="UP000245535"/>
    </source>
</evidence>
<dbReference type="EMBL" id="QGDO01000001">
    <property type="protein sequence ID" value="PWJ44701.1"/>
    <property type="molecule type" value="Genomic_DNA"/>
</dbReference>
<comment type="caution">
    <text evidence="1">The sequence shown here is derived from an EMBL/GenBank/DDBJ whole genome shotgun (WGS) entry which is preliminary data.</text>
</comment>
<name>A0A315ZGQ9_SEDFL</name>
<evidence type="ECO:0000313" key="1">
    <source>
        <dbReference type="EMBL" id="PWJ44701.1"/>
    </source>
</evidence>
<accession>A0A315ZGQ9</accession>
<dbReference type="Proteomes" id="UP000245535">
    <property type="component" value="Unassembled WGS sequence"/>
</dbReference>
<organism evidence="1 2">
    <name type="scientific">Sediminitomix flava</name>
    <dbReference type="NCBI Taxonomy" id="379075"/>
    <lineage>
        <taxon>Bacteria</taxon>
        <taxon>Pseudomonadati</taxon>
        <taxon>Bacteroidota</taxon>
        <taxon>Cytophagia</taxon>
        <taxon>Cytophagales</taxon>
        <taxon>Flammeovirgaceae</taxon>
        <taxon>Sediminitomix</taxon>
    </lineage>
</organism>
<dbReference type="RefSeq" id="WP_109616175.1">
    <property type="nucleotide sequence ID" value="NZ_QGDO01000001.1"/>
</dbReference>
<proteinExistence type="predicted"/>
<sequence>MQLEETQREFFSLKTFKEQLGAHRLSLSFQGMFSQDVLSLIGHTLKNAPDSRILSKRLFGLVVEMAQNIHHYSAEKVFSEKEQRDIGIGVVAIGESEEHHIICSGNYVENNVVEPMIERANYINQLSPEELKQFYKEQRRAPQRKNKPGANLGFIEMVRKSVNPIDVRVEQVDDKLSFFTLTVRVNKNI</sequence>
<dbReference type="InterPro" id="IPR046239">
    <property type="entry name" value="DUF6272"/>
</dbReference>
<dbReference type="NCBIfam" id="NF038262">
    <property type="entry name" value="SiaB_fam_kinase"/>
    <property type="match status" value="1"/>
</dbReference>